<evidence type="ECO:0008006" key="4">
    <source>
        <dbReference type="Google" id="ProtNLM"/>
    </source>
</evidence>
<proteinExistence type="predicted"/>
<organism evidence="2 3">
    <name type="scientific">Paspalum notatum var. saurae</name>
    <dbReference type="NCBI Taxonomy" id="547442"/>
    <lineage>
        <taxon>Eukaryota</taxon>
        <taxon>Viridiplantae</taxon>
        <taxon>Streptophyta</taxon>
        <taxon>Embryophyta</taxon>
        <taxon>Tracheophyta</taxon>
        <taxon>Spermatophyta</taxon>
        <taxon>Magnoliopsida</taxon>
        <taxon>Liliopsida</taxon>
        <taxon>Poales</taxon>
        <taxon>Poaceae</taxon>
        <taxon>PACMAD clade</taxon>
        <taxon>Panicoideae</taxon>
        <taxon>Andropogonodae</taxon>
        <taxon>Paspaleae</taxon>
        <taxon>Paspalinae</taxon>
        <taxon>Paspalum</taxon>
    </lineage>
</organism>
<evidence type="ECO:0000313" key="3">
    <source>
        <dbReference type="Proteomes" id="UP001341281"/>
    </source>
</evidence>
<name>A0AAQ3UZF1_PASNO</name>
<keyword evidence="3" id="KW-1185">Reference proteome</keyword>
<evidence type="ECO:0000256" key="1">
    <source>
        <dbReference type="SAM" id="MobiDB-lite"/>
    </source>
</evidence>
<dbReference type="Proteomes" id="UP001341281">
    <property type="component" value="Chromosome 10"/>
</dbReference>
<feature type="region of interest" description="Disordered" evidence="1">
    <location>
        <begin position="1"/>
        <end position="28"/>
    </location>
</feature>
<protein>
    <recommendedName>
        <fullName evidence="4">Ubiquitin-like protease family profile domain-containing protein</fullName>
    </recommendedName>
</protein>
<dbReference type="AlphaFoldDB" id="A0AAQ3UZF1"/>
<accession>A0AAQ3UZF1</accession>
<sequence length="264" mass="30328">MKPVVSDYEHQLRKAASKPVPQHGEQPQHEYTITSEDYYRVEFLKDASITQEQLNNENLARDQKFVPQWPYELGKPLVWPSELEALPTQMRQFHDWYMAVSSKGTIVLPPVSKTTTTATAITGFGWPSRINLRSIEKMRRCKGAIEKKIINSGFIDPEIVNKECIDRDKEGRIYQSFKGMIKNQRSKEFFLLPYRICYKQPIGNNHCGYYVCEAMHIFVGTQSERSVPPGRETNGSPRTLMAFILNEIGSKNGEFYCPPNLAAE</sequence>
<gene>
    <name evidence="2" type="ORF">U9M48_043532</name>
</gene>
<reference evidence="2 3" key="1">
    <citation type="submission" date="2024-02" db="EMBL/GenBank/DDBJ databases">
        <title>High-quality chromosome-scale genome assembly of Pensacola bahiagrass (Paspalum notatum Flugge var. saurae).</title>
        <authorList>
            <person name="Vega J.M."/>
            <person name="Podio M."/>
            <person name="Orjuela J."/>
            <person name="Siena L.A."/>
            <person name="Pessino S.C."/>
            <person name="Combes M.C."/>
            <person name="Mariac C."/>
            <person name="Albertini E."/>
            <person name="Pupilli F."/>
            <person name="Ortiz J.P.A."/>
            <person name="Leblanc O."/>
        </authorList>
    </citation>
    <scope>NUCLEOTIDE SEQUENCE [LARGE SCALE GENOMIC DNA]</scope>
    <source>
        <strain evidence="2">R1</strain>
        <tissue evidence="2">Leaf</tissue>
    </source>
</reference>
<evidence type="ECO:0000313" key="2">
    <source>
        <dbReference type="EMBL" id="WVZ98049.1"/>
    </source>
</evidence>
<dbReference type="EMBL" id="CP144754">
    <property type="protein sequence ID" value="WVZ98049.1"/>
    <property type="molecule type" value="Genomic_DNA"/>
</dbReference>